<gene>
    <name evidence="2" type="ORF">H9964_01250</name>
</gene>
<evidence type="ECO:0008006" key="4">
    <source>
        <dbReference type="Google" id="ProtNLM"/>
    </source>
</evidence>
<dbReference type="AlphaFoldDB" id="A0A9D2K014"/>
<reference evidence="2" key="2">
    <citation type="submission" date="2021-04" db="EMBL/GenBank/DDBJ databases">
        <authorList>
            <person name="Gilroy R."/>
        </authorList>
    </citation>
    <scope>NUCLEOTIDE SEQUENCE</scope>
    <source>
        <strain evidence="2">ChiW7-2402</strain>
    </source>
</reference>
<organism evidence="2 3">
    <name type="scientific">Candidatus Gallimonas intestinavium</name>
    <dbReference type="NCBI Taxonomy" id="2838603"/>
    <lineage>
        <taxon>Bacteria</taxon>
        <taxon>Bacillati</taxon>
        <taxon>Bacillota</taxon>
        <taxon>Clostridia</taxon>
        <taxon>Candidatus Gallimonas</taxon>
    </lineage>
</organism>
<name>A0A9D2K014_9FIRM</name>
<dbReference type="EMBL" id="DXBB01000027">
    <property type="protein sequence ID" value="HIZ72189.1"/>
    <property type="molecule type" value="Genomic_DNA"/>
</dbReference>
<feature type="signal peptide" evidence="1">
    <location>
        <begin position="1"/>
        <end position="22"/>
    </location>
</feature>
<evidence type="ECO:0000256" key="1">
    <source>
        <dbReference type="SAM" id="SignalP"/>
    </source>
</evidence>
<accession>A0A9D2K014</accession>
<evidence type="ECO:0000313" key="3">
    <source>
        <dbReference type="Proteomes" id="UP000824102"/>
    </source>
</evidence>
<keyword evidence="1" id="KW-0732">Signal</keyword>
<protein>
    <recommendedName>
        <fullName evidence="4">Lipoprotein</fullName>
    </recommendedName>
</protein>
<reference evidence="2" key="1">
    <citation type="journal article" date="2021" name="PeerJ">
        <title>Extensive microbial diversity within the chicken gut microbiome revealed by metagenomics and culture.</title>
        <authorList>
            <person name="Gilroy R."/>
            <person name="Ravi A."/>
            <person name="Getino M."/>
            <person name="Pursley I."/>
            <person name="Horton D.L."/>
            <person name="Alikhan N.F."/>
            <person name="Baker D."/>
            <person name="Gharbi K."/>
            <person name="Hall N."/>
            <person name="Watson M."/>
            <person name="Adriaenssens E.M."/>
            <person name="Foster-Nyarko E."/>
            <person name="Jarju S."/>
            <person name="Secka A."/>
            <person name="Antonio M."/>
            <person name="Oren A."/>
            <person name="Chaudhuri R.R."/>
            <person name="La Ragione R."/>
            <person name="Hildebrand F."/>
            <person name="Pallen M.J."/>
        </authorList>
    </citation>
    <scope>NUCLEOTIDE SEQUENCE</scope>
    <source>
        <strain evidence="2">ChiW7-2402</strain>
    </source>
</reference>
<feature type="chain" id="PRO_5039330269" description="Lipoprotein" evidence="1">
    <location>
        <begin position="23"/>
        <end position="142"/>
    </location>
</feature>
<proteinExistence type="predicted"/>
<comment type="caution">
    <text evidence="2">The sequence shown here is derived from an EMBL/GenBank/DDBJ whole genome shotgun (WGS) entry which is preliminary data.</text>
</comment>
<evidence type="ECO:0000313" key="2">
    <source>
        <dbReference type="EMBL" id="HIZ72189.1"/>
    </source>
</evidence>
<dbReference type="Proteomes" id="UP000824102">
    <property type="component" value="Unassembled WGS sequence"/>
</dbReference>
<dbReference type="PROSITE" id="PS51257">
    <property type="entry name" value="PROKAR_LIPOPROTEIN"/>
    <property type="match status" value="1"/>
</dbReference>
<sequence length="142" mass="15377">MKKKTIWAALLCAAVGFTGMLAGCSGNKQDTLDFEGVSELNLSMTMTASYVEVITNADDVGRVTDVLTAAEYTQTTEPTQDIDDAFRVQAYFEDGSMMDIFVRPNGSAIVLDGEDKYSAAVGAVQYDGLVDLYEEFLIVEGE</sequence>